<evidence type="ECO:0000313" key="3">
    <source>
        <dbReference type="Proteomes" id="UP000323819"/>
    </source>
</evidence>
<dbReference type="AlphaFoldDB" id="A0ABD7SSC2"/>
<reference evidence="2 3" key="1">
    <citation type="submission" date="2019-06" db="EMBL/GenBank/DDBJ databases">
        <title>Vibrio cholerae phylogeny based on whole-genome sequencing reveals genetic diversity and population strucutre.</title>
        <authorList>
            <person name="Zhiqiu Y."/>
            <person name="Bin L."/>
            <person name="Lingyan J."/>
        </authorList>
    </citation>
    <scope>NUCLEOTIDE SEQUENCE [LARGE SCALE GENOMIC DNA]</scope>
    <source>
        <strain evidence="2 3">N2814</strain>
    </source>
</reference>
<keyword evidence="1" id="KW-0472">Membrane</keyword>
<dbReference type="Proteomes" id="UP000323819">
    <property type="component" value="Unassembled WGS sequence"/>
</dbReference>
<gene>
    <name evidence="2" type="ORF">FXF03_02340</name>
</gene>
<comment type="caution">
    <text evidence="2">The sequence shown here is derived from an EMBL/GenBank/DDBJ whole genome shotgun (WGS) entry which is preliminary data.</text>
</comment>
<protein>
    <submittedName>
        <fullName evidence="2">Uncharacterized protein</fullName>
    </submittedName>
</protein>
<proteinExistence type="predicted"/>
<evidence type="ECO:0000256" key="1">
    <source>
        <dbReference type="SAM" id="Phobius"/>
    </source>
</evidence>
<organism evidence="2 3">
    <name type="scientific">Vibrio cholerae</name>
    <dbReference type="NCBI Taxonomy" id="666"/>
    <lineage>
        <taxon>Bacteria</taxon>
        <taxon>Pseudomonadati</taxon>
        <taxon>Pseudomonadota</taxon>
        <taxon>Gammaproteobacteria</taxon>
        <taxon>Vibrionales</taxon>
        <taxon>Vibrionaceae</taxon>
        <taxon>Vibrio</taxon>
    </lineage>
</organism>
<keyword evidence="1" id="KW-1133">Transmembrane helix</keyword>
<feature type="transmembrane region" description="Helical" evidence="1">
    <location>
        <begin position="7"/>
        <end position="29"/>
    </location>
</feature>
<dbReference type="EMBL" id="VSIJ01000005">
    <property type="protein sequence ID" value="TXX67461.1"/>
    <property type="molecule type" value="Genomic_DNA"/>
</dbReference>
<accession>A0ABD7SSC2</accession>
<evidence type="ECO:0000313" key="2">
    <source>
        <dbReference type="EMBL" id="TXX67461.1"/>
    </source>
</evidence>
<keyword evidence="1" id="KW-0812">Transmembrane</keyword>
<feature type="transmembrane region" description="Helical" evidence="1">
    <location>
        <begin position="49"/>
        <end position="69"/>
    </location>
</feature>
<name>A0ABD7SSC2_VIBCL</name>
<sequence length="75" mass="8524">MTFERKLILGICIVLICTLGTVLSFIFAFTMPKPSDTQSAIETALAYRWFVIFLVSMLSSLGVTSTYYYKYCNQC</sequence>